<dbReference type="Proteomes" id="UP000444721">
    <property type="component" value="Unassembled WGS sequence"/>
</dbReference>
<dbReference type="OrthoDB" id="10599559at2759"/>
<evidence type="ECO:0000313" key="4">
    <source>
        <dbReference type="Proteomes" id="UP000444721"/>
    </source>
</evidence>
<evidence type="ECO:0000313" key="3">
    <source>
        <dbReference type="EMBL" id="KAF0972053.1"/>
    </source>
</evidence>
<accession>A0A6A5AVF3</accession>
<reference evidence="3 4" key="1">
    <citation type="journal article" date="2019" name="Sci. Rep.">
        <title>Nanopore sequencing improves the draft genome of the human pathogenic amoeba Naegleria fowleri.</title>
        <authorList>
            <person name="Liechti N."/>
            <person name="Schurch N."/>
            <person name="Bruggmann R."/>
            <person name="Wittwer M."/>
        </authorList>
    </citation>
    <scope>NUCLEOTIDE SEQUENCE [LARGE SCALE GENOMIC DNA]</scope>
    <source>
        <strain evidence="3 4">ATCC 30894</strain>
    </source>
</reference>
<protein>
    <submittedName>
        <fullName evidence="3">Uncharacterized protein</fullName>
    </submittedName>
</protein>
<evidence type="ECO:0000256" key="2">
    <source>
        <dbReference type="SAM" id="SignalP"/>
    </source>
</evidence>
<feature type="compositionally biased region" description="Polar residues" evidence="1">
    <location>
        <begin position="110"/>
        <end position="119"/>
    </location>
</feature>
<keyword evidence="4" id="KW-1185">Reference proteome</keyword>
<dbReference type="RefSeq" id="XP_044556768.1">
    <property type="nucleotide sequence ID" value="XM_044713740.1"/>
</dbReference>
<proteinExistence type="predicted"/>
<dbReference type="AlphaFoldDB" id="A0A6A5AVF3"/>
<keyword evidence="2" id="KW-0732">Signal</keyword>
<evidence type="ECO:0000256" key="1">
    <source>
        <dbReference type="SAM" id="MobiDB-lite"/>
    </source>
</evidence>
<comment type="caution">
    <text evidence="3">The sequence shown here is derived from an EMBL/GenBank/DDBJ whole genome shotgun (WGS) entry which is preliminary data.</text>
</comment>
<organism evidence="3 4">
    <name type="scientific">Naegleria fowleri</name>
    <name type="common">Brain eating amoeba</name>
    <dbReference type="NCBI Taxonomy" id="5763"/>
    <lineage>
        <taxon>Eukaryota</taxon>
        <taxon>Discoba</taxon>
        <taxon>Heterolobosea</taxon>
        <taxon>Tetramitia</taxon>
        <taxon>Eutetramitia</taxon>
        <taxon>Vahlkampfiidae</taxon>
        <taxon>Naegleria</taxon>
    </lineage>
</organism>
<name>A0A6A5AVF3_NAEFO</name>
<dbReference type="VEuPathDB" id="AmoebaDB:FDP41_009749"/>
<feature type="region of interest" description="Disordered" evidence="1">
    <location>
        <begin position="36"/>
        <end position="55"/>
    </location>
</feature>
<dbReference type="EMBL" id="VFQX01000072">
    <property type="protein sequence ID" value="KAF0972053.1"/>
    <property type="molecule type" value="Genomic_DNA"/>
</dbReference>
<feature type="signal peptide" evidence="2">
    <location>
        <begin position="1"/>
        <end position="26"/>
    </location>
</feature>
<gene>
    <name evidence="3" type="ORF">FDP41_009749</name>
</gene>
<feature type="chain" id="PRO_5025461041" evidence="2">
    <location>
        <begin position="27"/>
        <end position="180"/>
    </location>
</feature>
<feature type="region of interest" description="Disordered" evidence="1">
    <location>
        <begin position="94"/>
        <end position="119"/>
    </location>
</feature>
<dbReference type="GeneID" id="68116964"/>
<dbReference type="VEuPathDB" id="AmoebaDB:NF0004570"/>
<sequence length="180" mass="20347">MMTKRLSLLVAVVATSLMCLLQHVNGKVGMRRYVDTPQQPSRSARPQTTSHMVPTKTSSTLYSHHHVHMDSSPQESEHKHIAYDHFVGSMRSESSSSLFSDDENSRQQHHTPNQDNFTDTIADGNFDRNASFKLQRTFIRIAFSEVTLALSSAETASRVGTIESIHDDNNQLLYESYIYS</sequence>